<dbReference type="InterPro" id="IPR004260">
    <property type="entry name" value="Pyr-dimer_DNA_glycosylase"/>
</dbReference>
<accession>A0A6G5QPH8</accession>
<dbReference type="KEGG" id="crx:CRECT_2034"/>
<dbReference type="EMBL" id="CP012543">
    <property type="protein sequence ID" value="QCD47638.1"/>
    <property type="molecule type" value="Genomic_DNA"/>
</dbReference>
<proteinExistence type="predicted"/>
<evidence type="ECO:0000313" key="1">
    <source>
        <dbReference type="EMBL" id="QCD47638.1"/>
    </source>
</evidence>
<gene>
    <name evidence="1" type="ORF">CRECT_2034</name>
</gene>
<dbReference type="Proteomes" id="UP000502377">
    <property type="component" value="Chromosome"/>
</dbReference>
<evidence type="ECO:0000313" key="2">
    <source>
        <dbReference type="Proteomes" id="UP000502377"/>
    </source>
</evidence>
<organism evidence="1 2">
    <name type="scientific">Campylobacter rectus</name>
    <name type="common">Wolinella recta</name>
    <dbReference type="NCBI Taxonomy" id="203"/>
    <lineage>
        <taxon>Bacteria</taxon>
        <taxon>Pseudomonadati</taxon>
        <taxon>Campylobacterota</taxon>
        <taxon>Epsilonproteobacteria</taxon>
        <taxon>Campylobacterales</taxon>
        <taxon>Campylobacteraceae</taxon>
        <taxon>Campylobacter</taxon>
    </lineage>
</organism>
<name>A0A6G5QPH8_CAMRE</name>
<reference evidence="1 2" key="1">
    <citation type="submission" date="2016-07" db="EMBL/GenBank/DDBJ databases">
        <title>Comparative genomics of the Campylobacter concisus group.</title>
        <authorList>
            <person name="Miller W.G."/>
            <person name="Yee E."/>
            <person name="Chapman M.H."/>
            <person name="Huynh S."/>
            <person name="Bono J.L."/>
            <person name="On S.L.W."/>
            <person name="StLeger J."/>
            <person name="Foster G."/>
            <person name="Parker C.T."/>
        </authorList>
    </citation>
    <scope>NUCLEOTIDE SEQUENCE [LARGE SCALE GENOMIC DNA]</scope>
    <source>
        <strain evidence="1 2">ATCC 33238</strain>
    </source>
</reference>
<dbReference type="Pfam" id="PF03013">
    <property type="entry name" value="Pyr_excise"/>
    <property type="match status" value="1"/>
</dbReference>
<protein>
    <submittedName>
        <fullName evidence="1">Putative pyrimidine dimer DNA glycosylase</fullName>
    </submittedName>
</protein>
<dbReference type="RefSeq" id="WP_002943896.1">
    <property type="nucleotide sequence ID" value="NZ_CP012543.1"/>
</dbReference>
<sequence>MRLWTISFKYLDAKGFVALWREALLAKNVLAGLTKGYKNHPQLDRFYAHENALEAINAYLAEVYAQACARGYKFDAAKAGEFDERNLVKIAVSSGQIEYEFAFLQKKLKSRDVKAYERNLSVKNIEIASIFKEVDGGIEPWEKVKILRF</sequence>
<dbReference type="AlphaFoldDB" id="A0A6G5QPH8"/>